<dbReference type="Proteomes" id="UP000824120">
    <property type="component" value="Chromosome 1"/>
</dbReference>
<dbReference type="GO" id="GO:0007030">
    <property type="term" value="P:Golgi organization"/>
    <property type="evidence" value="ECO:0007669"/>
    <property type="project" value="TreeGrafter"/>
</dbReference>
<feature type="compositionally biased region" description="Polar residues" evidence="1">
    <location>
        <begin position="1"/>
        <end position="23"/>
    </location>
</feature>
<reference evidence="3 4" key="1">
    <citation type="submission" date="2020-09" db="EMBL/GenBank/DDBJ databases">
        <title>De no assembly of potato wild relative species, Solanum commersonii.</title>
        <authorList>
            <person name="Cho K."/>
        </authorList>
    </citation>
    <scope>NUCLEOTIDE SEQUENCE [LARGE SCALE GENOMIC DNA]</scope>
    <source>
        <strain evidence="3">LZ3.2</strain>
        <tissue evidence="3">Leaf</tissue>
    </source>
</reference>
<evidence type="ECO:0000259" key="2">
    <source>
        <dbReference type="PROSITE" id="PS50868"/>
    </source>
</evidence>
<proteinExistence type="predicted"/>
<dbReference type="AlphaFoldDB" id="A0A9J6B285"/>
<dbReference type="InterPro" id="IPR003616">
    <property type="entry name" value="Post-SET_dom"/>
</dbReference>
<dbReference type="PROSITE" id="PS50868">
    <property type="entry name" value="POST_SET"/>
    <property type="match status" value="1"/>
</dbReference>
<feature type="region of interest" description="Disordered" evidence="1">
    <location>
        <begin position="1"/>
        <end position="28"/>
    </location>
</feature>
<sequence length="275" mass="29508">MSQNENAAKSNHIHQFSQPTLQQHEQKHASNDYYGTQTIANYCQQAFQSSQQFGHAPTAGRSSAGRPPHALVTFGFGGKLIVMKDYSSSGNSSFGSQNPVGGSMSLLNLMDGVSERVDSSSLAMGACDYTRALCRQSFLGPLVGGSPSIKELNKWIDERISNSESPDMDYRKGEVLRLLLSLLKIACLRSPFGTEAVLKLVAGSPLRTLCLLIAGQPADVISVESTSQRCKCGSTACTGCVHNLLQAVSFISLFAAFSSLNSFCNDLPKSQELSP</sequence>
<evidence type="ECO:0000313" key="4">
    <source>
        <dbReference type="Proteomes" id="UP000824120"/>
    </source>
</evidence>
<feature type="domain" description="Post-SET" evidence="2">
    <location>
        <begin position="226"/>
        <end position="242"/>
    </location>
</feature>
<protein>
    <recommendedName>
        <fullName evidence="2">Post-SET domain-containing protein</fullName>
    </recommendedName>
</protein>
<gene>
    <name evidence="3" type="ORF">H5410_002416</name>
</gene>
<comment type="caution">
    <text evidence="3">The sequence shown here is derived from an EMBL/GenBank/DDBJ whole genome shotgun (WGS) entry which is preliminary data.</text>
</comment>
<name>A0A9J6B285_SOLCO</name>
<accession>A0A9J6B285</accession>
<dbReference type="PANTHER" id="PTHR13402">
    <property type="entry name" value="RGPR-RELATED"/>
    <property type="match status" value="1"/>
</dbReference>
<dbReference type="GO" id="GO:0070973">
    <property type="term" value="P:protein localization to endoplasmic reticulum exit site"/>
    <property type="evidence" value="ECO:0007669"/>
    <property type="project" value="TreeGrafter"/>
</dbReference>
<dbReference type="InterPro" id="IPR024340">
    <property type="entry name" value="Sec16_CCD"/>
</dbReference>
<dbReference type="Pfam" id="PF12932">
    <property type="entry name" value="Sec16"/>
    <property type="match status" value="1"/>
</dbReference>
<evidence type="ECO:0000256" key="1">
    <source>
        <dbReference type="SAM" id="MobiDB-lite"/>
    </source>
</evidence>
<dbReference type="OrthoDB" id="1720963at2759"/>
<keyword evidence="4" id="KW-1185">Reference proteome</keyword>
<dbReference type="GO" id="GO:0012507">
    <property type="term" value="C:ER to Golgi transport vesicle membrane"/>
    <property type="evidence" value="ECO:0007669"/>
    <property type="project" value="TreeGrafter"/>
</dbReference>
<dbReference type="EMBL" id="JACXVP010000001">
    <property type="protein sequence ID" value="KAG5630699.1"/>
    <property type="molecule type" value="Genomic_DNA"/>
</dbReference>
<dbReference type="PANTHER" id="PTHR13402:SF28">
    <property type="entry name" value="PROTEIN TRANSPORT PROTEIN SEC16"/>
    <property type="match status" value="1"/>
</dbReference>
<organism evidence="3 4">
    <name type="scientific">Solanum commersonii</name>
    <name type="common">Commerson's wild potato</name>
    <name type="synonym">Commerson's nightshade</name>
    <dbReference type="NCBI Taxonomy" id="4109"/>
    <lineage>
        <taxon>Eukaryota</taxon>
        <taxon>Viridiplantae</taxon>
        <taxon>Streptophyta</taxon>
        <taxon>Embryophyta</taxon>
        <taxon>Tracheophyta</taxon>
        <taxon>Spermatophyta</taxon>
        <taxon>Magnoliopsida</taxon>
        <taxon>eudicotyledons</taxon>
        <taxon>Gunneridae</taxon>
        <taxon>Pentapetalae</taxon>
        <taxon>asterids</taxon>
        <taxon>lamiids</taxon>
        <taxon>Solanales</taxon>
        <taxon>Solanaceae</taxon>
        <taxon>Solanoideae</taxon>
        <taxon>Solaneae</taxon>
        <taxon>Solanum</taxon>
    </lineage>
</organism>
<evidence type="ECO:0000313" key="3">
    <source>
        <dbReference type="EMBL" id="KAG5630699.1"/>
    </source>
</evidence>
<dbReference type="GO" id="GO:0070971">
    <property type="term" value="C:endoplasmic reticulum exit site"/>
    <property type="evidence" value="ECO:0007669"/>
    <property type="project" value="TreeGrafter"/>
</dbReference>